<evidence type="ECO:0000256" key="20">
    <source>
        <dbReference type="SAM" id="Phobius"/>
    </source>
</evidence>
<dbReference type="PANTHER" id="PTHR46675:SF2">
    <property type="entry name" value="E3 UBIQUITIN-PROTEIN LIGASE RNF182"/>
    <property type="match status" value="1"/>
</dbReference>
<evidence type="ECO:0000256" key="16">
    <source>
        <dbReference type="ARBA" id="ARBA00023136"/>
    </source>
</evidence>
<dbReference type="PANTHER" id="PTHR46675">
    <property type="entry name" value="E3 UBIQUITIN-PROTEIN LIGASE RNF182"/>
    <property type="match status" value="1"/>
</dbReference>
<dbReference type="InterPro" id="IPR017907">
    <property type="entry name" value="Znf_RING_CS"/>
</dbReference>
<comment type="subunit">
    <text evidence="5">Interacts with ATP6V0C.</text>
</comment>
<dbReference type="GO" id="GO:0005737">
    <property type="term" value="C:cytoplasm"/>
    <property type="evidence" value="ECO:0007669"/>
    <property type="project" value="UniProtKB-SubCell"/>
</dbReference>
<comment type="catalytic activity">
    <reaction evidence="1">
        <text>S-ubiquitinyl-[E2 ubiquitin-conjugating enzyme]-L-cysteine + [acceptor protein]-L-lysine = [E2 ubiquitin-conjugating enzyme]-L-cysteine + N(6)-ubiquitinyl-[acceptor protein]-L-lysine.</text>
        <dbReference type="EC" id="2.3.2.27"/>
    </reaction>
</comment>
<organism evidence="22 23">
    <name type="scientific">Tachysurus vachellii</name>
    <name type="common">Darkbarbel catfish</name>
    <name type="synonym">Pelteobagrus vachellii</name>
    <dbReference type="NCBI Taxonomy" id="175792"/>
    <lineage>
        <taxon>Eukaryota</taxon>
        <taxon>Metazoa</taxon>
        <taxon>Chordata</taxon>
        <taxon>Craniata</taxon>
        <taxon>Vertebrata</taxon>
        <taxon>Euteleostomi</taxon>
        <taxon>Actinopterygii</taxon>
        <taxon>Neopterygii</taxon>
        <taxon>Teleostei</taxon>
        <taxon>Ostariophysi</taxon>
        <taxon>Siluriformes</taxon>
        <taxon>Bagridae</taxon>
        <taxon>Tachysurus</taxon>
    </lineage>
</organism>
<feature type="transmembrane region" description="Helical" evidence="20">
    <location>
        <begin position="208"/>
        <end position="227"/>
    </location>
</feature>
<evidence type="ECO:0000256" key="19">
    <source>
        <dbReference type="PROSITE-ProRule" id="PRU00175"/>
    </source>
</evidence>
<evidence type="ECO:0000256" key="9">
    <source>
        <dbReference type="ARBA" id="ARBA00022679"/>
    </source>
</evidence>
<name>A0AA88NPF3_TACVA</name>
<protein>
    <recommendedName>
        <fullName evidence="7">E3 ubiquitin-protein ligase RNF182</fullName>
        <ecNumber evidence="6">2.3.2.27</ecNumber>
    </recommendedName>
    <alternativeName>
        <fullName evidence="18">RING finger protein 182</fullName>
    </alternativeName>
    <alternativeName>
        <fullName evidence="17">RING-type E3 ubiquitin transferase RNF182</fullName>
    </alternativeName>
</protein>
<dbReference type="CDD" id="cd16555">
    <property type="entry name" value="RING-HC_RNF182"/>
    <property type="match status" value="1"/>
</dbReference>
<accession>A0AA88NPF3</accession>
<dbReference type="AlphaFoldDB" id="A0AA88NPF3"/>
<dbReference type="Proteomes" id="UP001187315">
    <property type="component" value="Unassembled WGS sequence"/>
</dbReference>
<evidence type="ECO:0000256" key="4">
    <source>
        <dbReference type="ARBA" id="ARBA00004906"/>
    </source>
</evidence>
<evidence type="ECO:0000256" key="11">
    <source>
        <dbReference type="ARBA" id="ARBA00022723"/>
    </source>
</evidence>
<dbReference type="InterPro" id="IPR047986">
    <property type="entry name" value="RNF182_RING-HC"/>
</dbReference>
<keyword evidence="8" id="KW-0963">Cytoplasm</keyword>
<feature type="transmembrane region" description="Helical" evidence="20">
    <location>
        <begin position="180"/>
        <end position="201"/>
    </location>
</feature>
<dbReference type="EMBL" id="JAVHJS010000004">
    <property type="protein sequence ID" value="KAK2860755.1"/>
    <property type="molecule type" value="Genomic_DNA"/>
</dbReference>
<dbReference type="InterPro" id="IPR013083">
    <property type="entry name" value="Znf_RING/FYVE/PHD"/>
</dbReference>
<keyword evidence="23" id="KW-1185">Reference proteome</keyword>
<evidence type="ECO:0000256" key="1">
    <source>
        <dbReference type="ARBA" id="ARBA00000900"/>
    </source>
</evidence>
<keyword evidence="12 19" id="KW-0863">Zinc-finger</keyword>
<dbReference type="GO" id="GO:0016567">
    <property type="term" value="P:protein ubiquitination"/>
    <property type="evidence" value="ECO:0007669"/>
    <property type="project" value="TreeGrafter"/>
</dbReference>
<evidence type="ECO:0000256" key="17">
    <source>
        <dbReference type="ARBA" id="ARBA00030086"/>
    </source>
</evidence>
<dbReference type="GO" id="GO:0061630">
    <property type="term" value="F:ubiquitin protein ligase activity"/>
    <property type="evidence" value="ECO:0007669"/>
    <property type="project" value="UniProtKB-EC"/>
</dbReference>
<comment type="subcellular location">
    <subcellularLocation>
        <location evidence="3">Cytoplasm</location>
    </subcellularLocation>
    <subcellularLocation>
        <location evidence="2">Membrane</location>
        <topology evidence="2">Multi-pass membrane protein</topology>
    </subcellularLocation>
</comment>
<comment type="pathway">
    <text evidence="4">Protein modification; protein ubiquitination.</text>
</comment>
<feature type="domain" description="RING-type" evidence="21">
    <location>
        <begin position="20"/>
        <end position="68"/>
    </location>
</feature>
<evidence type="ECO:0000256" key="3">
    <source>
        <dbReference type="ARBA" id="ARBA00004496"/>
    </source>
</evidence>
<dbReference type="Gene3D" id="3.30.40.10">
    <property type="entry name" value="Zinc/RING finger domain, C3HC4 (zinc finger)"/>
    <property type="match status" value="1"/>
</dbReference>
<evidence type="ECO:0000256" key="18">
    <source>
        <dbReference type="ARBA" id="ARBA00031239"/>
    </source>
</evidence>
<evidence type="ECO:0000313" key="23">
    <source>
        <dbReference type="Proteomes" id="UP001187315"/>
    </source>
</evidence>
<reference evidence="22" key="1">
    <citation type="submission" date="2023-08" db="EMBL/GenBank/DDBJ databases">
        <title>Pelteobagrus vachellii genome.</title>
        <authorList>
            <person name="Liu H."/>
        </authorList>
    </citation>
    <scope>NUCLEOTIDE SEQUENCE</scope>
    <source>
        <strain evidence="22">PRFRI_2022a</strain>
        <tissue evidence="22">Muscle</tissue>
    </source>
</reference>
<dbReference type="GO" id="GO:0008270">
    <property type="term" value="F:zinc ion binding"/>
    <property type="evidence" value="ECO:0007669"/>
    <property type="project" value="UniProtKB-KW"/>
</dbReference>
<evidence type="ECO:0000256" key="7">
    <source>
        <dbReference type="ARBA" id="ARBA00014050"/>
    </source>
</evidence>
<keyword evidence="9" id="KW-0808">Transferase</keyword>
<evidence type="ECO:0000256" key="6">
    <source>
        <dbReference type="ARBA" id="ARBA00012483"/>
    </source>
</evidence>
<keyword evidence="14" id="KW-0862">Zinc</keyword>
<evidence type="ECO:0000256" key="10">
    <source>
        <dbReference type="ARBA" id="ARBA00022692"/>
    </source>
</evidence>
<evidence type="ECO:0000256" key="12">
    <source>
        <dbReference type="ARBA" id="ARBA00022771"/>
    </source>
</evidence>
<evidence type="ECO:0000256" key="14">
    <source>
        <dbReference type="ARBA" id="ARBA00022833"/>
    </source>
</evidence>
<evidence type="ECO:0000256" key="15">
    <source>
        <dbReference type="ARBA" id="ARBA00022989"/>
    </source>
</evidence>
<dbReference type="SMART" id="SM00184">
    <property type="entry name" value="RING"/>
    <property type="match status" value="1"/>
</dbReference>
<keyword evidence="15 20" id="KW-1133">Transmembrane helix</keyword>
<dbReference type="InterPro" id="IPR042285">
    <property type="entry name" value="RNF182"/>
</dbReference>
<evidence type="ECO:0000256" key="5">
    <source>
        <dbReference type="ARBA" id="ARBA00011482"/>
    </source>
</evidence>
<gene>
    <name evidence="22" type="ORF">Q7C36_004921</name>
</gene>
<evidence type="ECO:0000313" key="22">
    <source>
        <dbReference type="EMBL" id="KAK2860755.1"/>
    </source>
</evidence>
<proteinExistence type="predicted"/>
<dbReference type="PROSITE" id="PS00518">
    <property type="entry name" value="ZF_RING_1"/>
    <property type="match status" value="1"/>
</dbReference>
<dbReference type="InterPro" id="IPR001841">
    <property type="entry name" value="Znf_RING"/>
</dbReference>
<dbReference type="SUPFAM" id="SSF57850">
    <property type="entry name" value="RING/U-box"/>
    <property type="match status" value="1"/>
</dbReference>
<evidence type="ECO:0000256" key="8">
    <source>
        <dbReference type="ARBA" id="ARBA00022490"/>
    </source>
</evidence>
<dbReference type="EC" id="2.3.2.27" evidence="6"/>
<keyword evidence="16 20" id="KW-0472">Membrane</keyword>
<comment type="caution">
    <text evidence="22">The sequence shown here is derived from an EMBL/GenBank/DDBJ whole genome shotgun (WGS) entry which is preliminary data.</text>
</comment>
<evidence type="ECO:0000256" key="13">
    <source>
        <dbReference type="ARBA" id="ARBA00022786"/>
    </source>
</evidence>
<sequence length="242" mass="26712">MMSKLPEDVVDGLSTEELECKICYCAYNLSSRRPKMLKCCHRLCSKCLAKILNMGESPPNSVVCPFCRYVTGLPGEACGSLPDDYNLLTVLSIQNQYLKGSQSEILLTPRRLNSPVGHSASATPSSLCSNYVVIAIMESPQECAISADHHFSSLDSMASVTRRCTVWNCMTLLCHALATILVWVVGLLYFSSLPTGVYLIIMKKTTLGVLMISLVPVSLLIIIIYGMCRCVCHEFWDCLRPP</sequence>
<evidence type="ECO:0000259" key="21">
    <source>
        <dbReference type="PROSITE" id="PS50089"/>
    </source>
</evidence>
<keyword evidence="11" id="KW-0479">Metal-binding</keyword>
<evidence type="ECO:0000256" key="2">
    <source>
        <dbReference type="ARBA" id="ARBA00004141"/>
    </source>
</evidence>
<keyword evidence="10 20" id="KW-0812">Transmembrane</keyword>
<dbReference type="PROSITE" id="PS50089">
    <property type="entry name" value="ZF_RING_2"/>
    <property type="match status" value="1"/>
</dbReference>
<keyword evidence="13" id="KW-0833">Ubl conjugation pathway</keyword>
<dbReference type="GO" id="GO:0016020">
    <property type="term" value="C:membrane"/>
    <property type="evidence" value="ECO:0007669"/>
    <property type="project" value="UniProtKB-SubCell"/>
</dbReference>